<dbReference type="EMBL" id="JJRY01000023">
    <property type="protein sequence ID" value="KEF36683.1"/>
    <property type="molecule type" value="Genomic_DNA"/>
</dbReference>
<protein>
    <submittedName>
        <fullName evidence="1">Uncharacterized protein</fullName>
    </submittedName>
</protein>
<gene>
    <name evidence="2" type="ORF">M670_01292</name>
    <name evidence="1" type="ORF">M670_04100</name>
</gene>
<proteinExistence type="predicted"/>
<sequence>MKTETRAFRHCGQETWGPPLAWPHFSFLRTWSVSSSFDVAAFFRRIKEMVFYDSYFPVHPQISEIIHPLRFSFAQS</sequence>
<dbReference type="AlphaFoldDB" id="A0A072NII5"/>
<accession>A0A072NII5</accession>
<evidence type="ECO:0000313" key="2">
    <source>
        <dbReference type="EMBL" id="KEF39520.1"/>
    </source>
</evidence>
<dbReference type="Proteomes" id="UP000027936">
    <property type="component" value="Unassembled WGS sequence"/>
</dbReference>
<name>A0A072NII5_SCHAZ</name>
<comment type="caution">
    <text evidence="1">The sequence shown here is derived from an EMBL/GenBank/DDBJ whole genome shotgun (WGS) entry which is preliminary data.</text>
</comment>
<reference evidence="1 3" key="1">
    <citation type="submission" date="2014-04" db="EMBL/GenBank/DDBJ databases">
        <title>Draft genome sequence of Bacillus azotoformans MEV2011, a (co-) denitrifying strain unable to grow in the presence of oxygen.</title>
        <authorList>
            <person name="Nielsen M."/>
            <person name="Schreiber L."/>
            <person name="Finster K."/>
            <person name="Schramm A."/>
        </authorList>
    </citation>
    <scope>NUCLEOTIDE SEQUENCE [LARGE SCALE GENOMIC DNA]</scope>
    <source>
        <strain evidence="1 3">MEV2011</strain>
    </source>
</reference>
<dbReference type="EMBL" id="JJRY01000003">
    <property type="protein sequence ID" value="KEF39520.1"/>
    <property type="molecule type" value="Genomic_DNA"/>
</dbReference>
<evidence type="ECO:0000313" key="1">
    <source>
        <dbReference type="EMBL" id="KEF36683.1"/>
    </source>
</evidence>
<organism evidence="1 3">
    <name type="scientific">Schinkia azotoformans MEV2011</name>
    <dbReference type="NCBI Taxonomy" id="1348973"/>
    <lineage>
        <taxon>Bacteria</taxon>
        <taxon>Bacillati</taxon>
        <taxon>Bacillota</taxon>
        <taxon>Bacilli</taxon>
        <taxon>Bacillales</taxon>
        <taxon>Bacillaceae</taxon>
        <taxon>Calidifontibacillus/Schinkia group</taxon>
        <taxon>Schinkia</taxon>
    </lineage>
</organism>
<evidence type="ECO:0000313" key="3">
    <source>
        <dbReference type="Proteomes" id="UP000027936"/>
    </source>
</evidence>